<gene>
    <name evidence="1" type="ORF">SAMN04489760_12312</name>
</gene>
<keyword evidence="2" id="KW-1185">Reference proteome</keyword>
<dbReference type="Proteomes" id="UP000198744">
    <property type="component" value="Unassembled WGS sequence"/>
</dbReference>
<dbReference type="AlphaFoldDB" id="A0A1H7ZFR1"/>
<evidence type="ECO:0000313" key="1">
    <source>
        <dbReference type="EMBL" id="SEM57101.1"/>
    </source>
</evidence>
<accession>A0A1H7ZFR1</accession>
<evidence type="ECO:0000313" key="2">
    <source>
        <dbReference type="Proteomes" id="UP000198744"/>
    </source>
</evidence>
<reference evidence="1 2" key="1">
    <citation type="submission" date="2016-10" db="EMBL/GenBank/DDBJ databases">
        <authorList>
            <person name="de Groot N.N."/>
        </authorList>
    </citation>
    <scope>NUCLEOTIDE SEQUENCE [LARGE SCALE GENOMIC DNA]</scope>
    <source>
        <strain evidence="1 2">DSM 8423</strain>
    </source>
</reference>
<protein>
    <submittedName>
        <fullName evidence="1">Uncharacterized protein</fullName>
    </submittedName>
</protein>
<sequence>MRCAVLFLISLLSFLVLSCSLMPEIHHDAGLEKTSGKAVCCRRDCLPYVETPHRLIHAIEAQLPDGNMALLLGVVLVDPRKETLSCVLMTPEGFVLLDAVAQKGLEEIRRGVPPFDSPAFSAGMLADIRLLLFPPPGTLQDAGHLQNGASICRFADNRRSITDVVARGKDRWEIRQYDAAGFLRRSVQLSGRREGFFEQIELAVPGFMGYFLRMTLLEAEPL</sequence>
<dbReference type="STRING" id="43775.SAMN04489760_12312"/>
<dbReference type="PROSITE" id="PS51257">
    <property type="entry name" value="PROKAR_LIPOPROTEIN"/>
    <property type="match status" value="1"/>
</dbReference>
<proteinExistence type="predicted"/>
<dbReference type="EMBL" id="FOBS01000023">
    <property type="protein sequence ID" value="SEM57101.1"/>
    <property type="molecule type" value="Genomic_DNA"/>
</dbReference>
<name>A0A1H7ZFR1_9BACT</name>
<organism evidence="1 2">
    <name type="scientific">Syntrophus gentianae</name>
    <dbReference type="NCBI Taxonomy" id="43775"/>
    <lineage>
        <taxon>Bacteria</taxon>
        <taxon>Pseudomonadati</taxon>
        <taxon>Thermodesulfobacteriota</taxon>
        <taxon>Syntrophia</taxon>
        <taxon>Syntrophales</taxon>
        <taxon>Syntrophaceae</taxon>
        <taxon>Syntrophus</taxon>
    </lineage>
</organism>